<sequence>MAILKHVLAVALACAHSAVAINPDAGHGPTDLDGLDGQAPPNDEPEVFLPPRYSKAIPTETTGVSVPTTASEAAEELSSSLEATHNDDSNVSLPPRDSTLTPTWTTRVSVPTTANEAVKNVDASEDELLSEEEFFKVHESLLGINGDGPDRVPVESESSTSVTATPVVAEATSTTKPAVEPPASAEDKGDDGNKG</sequence>
<dbReference type="EMBL" id="NJES01000027">
    <property type="protein sequence ID" value="PHH80036.1"/>
    <property type="molecule type" value="Genomic_DNA"/>
</dbReference>
<feature type="chain" id="PRO_5012812777" evidence="2">
    <location>
        <begin position="21"/>
        <end position="195"/>
    </location>
</feature>
<feature type="signal peptide" evidence="2">
    <location>
        <begin position="1"/>
        <end position="20"/>
    </location>
</feature>
<feature type="region of interest" description="Disordered" evidence="1">
    <location>
        <begin position="79"/>
        <end position="100"/>
    </location>
</feature>
<dbReference type="AlphaFoldDB" id="A0A2C5ZJ70"/>
<evidence type="ECO:0000256" key="2">
    <source>
        <dbReference type="SAM" id="SignalP"/>
    </source>
</evidence>
<feature type="compositionally biased region" description="Basic and acidic residues" evidence="1">
    <location>
        <begin position="185"/>
        <end position="195"/>
    </location>
</feature>
<evidence type="ECO:0000313" key="4">
    <source>
        <dbReference type="Proteomes" id="UP000226431"/>
    </source>
</evidence>
<accession>A0A2C5ZJ70</accession>
<feature type="region of interest" description="Disordered" evidence="1">
    <location>
        <begin position="143"/>
        <end position="195"/>
    </location>
</feature>
<proteinExistence type="predicted"/>
<comment type="caution">
    <text evidence="3">The sequence shown here is derived from an EMBL/GenBank/DDBJ whole genome shotgun (WGS) entry which is preliminary data.</text>
</comment>
<feature type="region of interest" description="Disordered" evidence="1">
    <location>
        <begin position="27"/>
        <end position="46"/>
    </location>
</feature>
<reference evidence="3 4" key="1">
    <citation type="submission" date="2017-06" db="EMBL/GenBank/DDBJ databases">
        <title>Ant-infecting Ophiocordyceps genomes reveal a high diversity of potential behavioral manipulation genes and a possible major role for enterotoxins.</title>
        <authorList>
            <person name="De Bekker C."/>
            <person name="Evans H.C."/>
            <person name="Brachmann A."/>
            <person name="Hughes D.P."/>
        </authorList>
    </citation>
    <scope>NUCLEOTIDE SEQUENCE [LARGE SCALE GENOMIC DNA]</scope>
    <source>
        <strain evidence="3 4">Map16</strain>
    </source>
</reference>
<feature type="compositionally biased region" description="Low complexity" evidence="1">
    <location>
        <begin position="155"/>
        <end position="175"/>
    </location>
</feature>
<name>A0A2C5ZJ70_9HYPO</name>
<organism evidence="3 4">
    <name type="scientific">Ophiocordyceps camponoti-rufipedis</name>
    <dbReference type="NCBI Taxonomy" id="2004952"/>
    <lineage>
        <taxon>Eukaryota</taxon>
        <taxon>Fungi</taxon>
        <taxon>Dikarya</taxon>
        <taxon>Ascomycota</taxon>
        <taxon>Pezizomycotina</taxon>
        <taxon>Sordariomycetes</taxon>
        <taxon>Hypocreomycetidae</taxon>
        <taxon>Hypocreales</taxon>
        <taxon>Ophiocordycipitaceae</taxon>
        <taxon>Ophiocordyceps</taxon>
    </lineage>
</organism>
<evidence type="ECO:0000256" key="1">
    <source>
        <dbReference type="SAM" id="MobiDB-lite"/>
    </source>
</evidence>
<keyword evidence="4" id="KW-1185">Reference proteome</keyword>
<gene>
    <name evidence="3" type="ORF">CDD80_3025</name>
</gene>
<evidence type="ECO:0000313" key="3">
    <source>
        <dbReference type="EMBL" id="PHH80036.1"/>
    </source>
</evidence>
<keyword evidence="2" id="KW-0732">Signal</keyword>
<protein>
    <submittedName>
        <fullName evidence="3">Uncharacterized protein</fullName>
    </submittedName>
</protein>
<dbReference type="Proteomes" id="UP000226431">
    <property type="component" value="Unassembled WGS sequence"/>
</dbReference>